<dbReference type="Pfam" id="PF10711">
    <property type="entry name" value="DUF2513"/>
    <property type="match status" value="1"/>
</dbReference>
<dbReference type="RefSeq" id="WP_255189857.1">
    <property type="nucleotide sequence ID" value="NZ_CP113517.1"/>
</dbReference>
<dbReference type="EMBL" id="CP113517">
    <property type="protein sequence ID" value="WAR44890.1"/>
    <property type="molecule type" value="Genomic_DNA"/>
</dbReference>
<dbReference type="InterPro" id="IPR019650">
    <property type="entry name" value="DUF2513"/>
</dbReference>
<sequence length="120" mass="13863">MKRDMELIRKILFFLETRPFLKTELDLPVEGYEQDVIRYHVLLLAQAGLVDYEPEISKTGRIIRAHVLGLNWAGHEFLDAVRSEKVWKKLVKYAKDKGGSLPFDLLKSLGVELIKESLKP</sequence>
<organism evidence="1 2">
    <name type="scientific">Methylomonas rapida</name>
    <dbReference type="NCBI Taxonomy" id="2963939"/>
    <lineage>
        <taxon>Bacteria</taxon>
        <taxon>Pseudomonadati</taxon>
        <taxon>Pseudomonadota</taxon>
        <taxon>Gammaproteobacteria</taxon>
        <taxon>Methylococcales</taxon>
        <taxon>Methylococcaceae</taxon>
        <taxon>Methylomonas</taxon>
    </lineage>
</organism>
<keyword evidence="2" id="KW-1185">Reference proteome</keyword>
<evidence type="ECO:0000313" key="1">
    <source>
        <dbReference type="EMBL" id="WAR44890.1"/>
    </source>
</evidence>
<protein>
    <submittedName>
        <fullName evidence="1">DUF2513 domain-containing protein</fullName>
    </submittedName>
</protein>
<accession>A0ABY7GJR9</accession>
<dbReference type="Proteomes" id="UP001162780">
    <property type="component" value="Chromosome"/>
</dbReference>
<gene>
    <name evidence="1" type="ORF">NM686_021530</name>
</gene>
<reference evidence="1" key="1">
    <citation type="submission" date="2022-11" db="EMBL/GenBank/DDBJ databases">
        <title>Methylomonas rapida sp. nov., Carotenoid-Producing Obligate Methanotrophs with High Growth Characteristics and Biotechnological Potential.</title>
        <authorList>
            <person name="Tikhonova E.N."/>
            <person name="Suleimanov R.Z."/>
            <person name="Miroshnikov K."/>
            <person name="Oshkin I.Y."/>
            <person name="Belova S.E."/>
            <person name="Danilova O.V."/>
            <person name="Ashikhmin A."/>
            <person name="Konopkin A."/>
            <person name="But S.Y."/>
            <person name="Khmelenina V.N."/>
            <person name="Kuznetsov N."/>
            <person name="Pimenov N.V."/>
            <person name="Dedysh S.N."/>
        </authorList>
    </citation>
    <scope>NUCLEOTIDE SEQUENCE</scope>
    <source>
        <strain evidence="1">MP1</strain>
    </source>
</reference>
<proteinExistence type="predicted"/>
<name>A0ABY7GJR9_9GAMM</name>
<evidence type="ECO:0000313" key="2">
    <source>
        <dbReference type="Proteomes" id="UP001162780"/>
    </source>
</evidence>